<dbReference type="PANTHER" id="PTHR43179:SF7">
    <property type="entry name" value="RHAMNOSYLTRANSFERASE WBBL"/>
    <property type="match status" value="1"/>
</dbReference>
<dbReference type="STRING" id="1220578.FPE01S_02_08170"/>
<reference evidence="2 3" key="1">
    <citation type="submission" date="2015-04" db="EMBL/GenBank/DDBJ databases">
        <title>Whole genome shotgun sequence of Flavihumibacter petaseus NBRC 106054.</title>
        <authorList>
            <person name="Miyazawa S."/>
            <person name="Hosoyama A."/>
            <person name="Hashimoto M."/>
            <person name="Noguchi M."/>
            <person name="Tsuchikane K."/>
            <person name="Ohji S."/>
            <person name="Yamazoe A."/>
            <person name="Ichikawa N."/>
            <person name="Kimura A."/>
            <person name="Fujita N."/>
        </authorList>
    </citation>
    <scope>NUCLEOTIDE SEQUENCE [LARGE SCALE GENOMIC DNA]</scope>
    <source>
        <strain evidence="2 3">NBRC 106054</strain>
    </source>
</reference>
<dbReference type="InterPro" id="IPR029044">
    <property type="entry name" value="Nucleotide-diphossugar_trans"/>
</dbReference>
<keyword evidence="2" id="KW-0808">Transferase</keyword>
<dbReference type="PANTHER" id="PTHR43179">
    <property type="entry name" value="RHAMNOSYLTRANSFERASE WBBL"/>
    <property type="match status" value="1"/>
</dbReference>
<dbReference type="InterPro" id="IPR001173">
    <property type="entry name" value="Glyco_trans_2-like"/>
</dbReference>
<organism evidence="2 3">
    <name type="scientific">Flavihumibacter petaseus NBRC 106054</name>
    <dbReference type="NCBI Taxonomy" id="1220578"/>
    <lineage>
        <taxon>Bacteria</taxon>
        <taxon>Pseudomonadati</taxon>
        <taxon>Bacteroidota</taxon>
        <taxon>Chitinophagia</taxon>
        <taxon>Chitinophagales</taxon>
        <taxon>Chitinophagaceae</taxon>
        <taxon>Flavihumibacter</taxon>
    </lineage>
</organism>
<dbReference type="AlphaFoldDB" id="A0A0E9N225"/>
<evidence type="ECO:0000313" key="3">
    <source>
        <dbReference type="Proteomes" id="UP000033121"/>
    </source>
</evidence>
<dbReference type="Pfam" id="PF00535">
    <property type="entry name" value="Glycos_transf_2"/>
    <property type="match status" value="1"/>
</dbReference>
<dbReference type="SUPFAM" id="SSF53448">
    <property type="entry name" value="Nucleotide-diphospho-sugar transferases"/>
    <property type="match status" value="1"/>
</dbReference>
<evidence type="ECO:0000313" key="2">
    <source>
        <dbReference type="EMBL" id="GAO43711.1"/>
    </source>
</evidence>
<keyword evidence="3" id="KW-1185">Reference proteome</keyword>
<dbReference type="GO" id="GO:0016740">
    <property type="term" value="F:transferase activity"/>
    <property type="evidence" value="ECO:0007669"/>
    <property type="project" value="UniProtKB-KW"/>
</dbReference>
<name>A0A0E9N225_9BACT</name>
<dbReference type="EMBL" id="BBWV01000002">
    <property type="protein sequence ID" value="GAO43711.1"/>
    <property type="molecule type" value="Genomic_DNA"/>
</dbReference>
<protein>
    <submittedName>
        <fullName evidence="2">Putative glycosyltransferase</fullName>
    </submittedName>
</protein>
<feature type="domain" description="Glycosyltransferase 2-like" evidence="1">
    <location>
        <begin position="4"/>
        <end position="114"/>
    </location>
</feature>
<comment type="caution">
    <text evidence="2">The sequence shown here is derived from an EMBL/GenBank/DDBJ whole genome shotgun (WGS) entry which is preliminary data.</text>
</comment>
<accession>A0A0E9N225</accession>
<dbReference type="Proteomes" id="UP000033121">
    <property type="component" value="Unassembled WGS sequence"/>
</dbReference>
<proteinExistence type="predicted"/>
<dbReference type="Gene3D" id="3.90.550.10">
    <property type="entry name" value="Spore Coat Polysaccharide Biosynthesis Protein SpsA, Chain A"/>
    <property type="match status" value="1"/>
</dbReference>
<sequence>MNLSIIIVNYRSEQLIKDALQSFMPVSDIGLEIIIADNGSDPGELAELSTSFPEVRVVSMGYNAGFARANNEGIRAARGEVILLLNPDILDPWHSIASCYHRFKADTVIAAGVQLLNADQSPQISGNYFMTGGLNHLLPLPVIGSLVKAAGSLAGVKKTNLPDSAGKEMVDWINGAFIMVRKNDLETTGLLDEDFFLYAEEIEWCSRLRKAGKLCIYGDLKLIHLQGATANEVFGSSGKGYYNLYDRKGLQLLVSNFLRIRKQFGNGWFLVHLAFYLLEIPLLWLKWLIGQLPGINGIPFRMPKGYTANMMRLLQLTPRIMRNAPYFYKLL</sequence>
<dbReference type="OrthoDB" id="9771846at2"/>
<dbReference type="RefSeq" id="WP_046369545.1">
    <property type="nucleotide sequence ID" value="NZ_BBWV01000002.1"/>
</dbReference>
<gene>
    <name evidence="2" type="ORF">FPE01S_02_08170</name>
</gene>
<dbReference type="CDD" id="cd04186">
    <property type="entry name" value="GT_2_like_c"/>
    <property type="match status" value="1"/>
</dbReference>
<evidence type="ECO:0000259" key="1">
    <source>
        <dbReference type="Pfam" id="PF00535"/>
    </source>
</evidence>